<dbReference type="InterPro" id="IPR001680">
    <property type="entry name" value="WD40_rpt"/>
</dbReference>
<feature type="region of interest" description="Disordered" evidence="4">
    <location>
        <begin position="8"/>
        <end position="45"/>
    </location>
</feature>
<gene>
    <name evidence="6" type="ORF">ACFOYY_35895</name>
</gene>
<dbReference type="Gene3D" id="2.130.10.10">
    <property type="entry name" value="YVTN repeat-like/Quinoprotein amine dehydrogenase"/>
    <property type="match status" value="2"/>
</dbReference>
<feature type="transmembrane region" description="Helical" evidence="5">
    <location>
        <begin position="58"/>
        <end position="78"/>
    </location>
</feature>
<reference evidence="7" key="1">
    <citation type="journal article" date="2019" name="Int. J. Syst. Evol. Microbiol.">
        <title>The Global Catalogue of Microorganisms (GCM) 10K type strain sequencing project: providing services to taxonomists for standard genome sequencing and annotation.</title>
        <authorList>
            <consortium name="The Broad Institute Genomics Platform"/>
            <consortium name="The Broad Institute Genome Sequencing Center for Infectious Disease"/>
            <person name="Wu L."/>
            <person name="Ma J."/>
        </authorList>
    </citation>
    <scope>NUCLEOTIDE SEQUENCE [LARGE SCALE GENOMIC DNA]</scope>
    <source>
        <strain evidence="7">TBRC 7912</strain>
    </source>
</reference>
<feature type="repeat" description="WD" evidence="3">
    <location>
        <begin position="286"/>
        <end position="312"/>
    </location>
</feature>
<name>A0ABV8FC45_9ACTN</name>
<dbReference type="PANTHER" id="PTHR44019">
    <property type="entry name" value="WD REPEAT-CONTAINING PROTEIN 55"/>
    <property type="match status" value="1"/>
</dbReference>
<dbReference type="SMART" id="SM00320">
    <property type="entry name" value="WD40"/>
    <property type="match status" value="5"/>
</dbReference>
<keyword evidence="1 3" id="KW-0853">WD repeat</keyword>
<dbReference type="PRINTS" id="PR00320">
    <property type="entry name" value="GPROTEINBRPT"/>
</dbReference>
<sequence>MSDLVRLDTDGSYASAGGPTAPGMGDPSVDDRSFPSARSGSMKPTAVSARPSFFRRSLRWVVALALLGALAVVVWPSFDLLGHHDDPVGAAAVGELEGRPVAVSAGSGPDDTTLRVWDLTTGDPIGEPIVAHPEGVVAMALGKVDGRPVAVTGGYDNTVRIWDLATRGLVGEPIRLGNTERVDALAVGEVNGRAVVVVAAGWGDSGYELPVWVWDLATHEPFGDPMIGHTDFVSTVALGEVNGRAVAVTGSVDGTIRMWDLTTREQIGDPMTNGAGVGDVALGRVDGRQIAVSSDDKDVRVWDLTTHRLIGAPMAAGHVHGVRTVVVEEINGRPVALTGGGDDENGGGAVRVWDLRTHRPLGERMRYANWVGDVAVGHVGGKAVAVTGDGDGDVRVRDLSAYAR</sequence>
<proteinExistence type="predicted"/>
<dbReference type="Proteomes" id="UP001595698">
    <property type="component" value="Unassembled WGS sequence"/>
</dbReference>
<evidence type="ECO:0000256" key="3">
    <source>
        <dbReference type="PROSITE-ProRule" id="PRU00221"/>
    </source>
</evidence>
<accession>A0ABV8FC45</accession>
<organism evidence="6 7">
    <name type="scientific">Streptosporangium jomthongense</name>
    <dbReference type="NCBI Taxonomy" id="1193683"/>
    <lineage>
        <taxon>Bacteria</taxon>
        <taxon>Bacillati</taxon>
        <taxon>Actinomycetota</taxon>
        <taxon>Actinomycetes</taxon>
        <taxon>Streptosporangiales</taxon>
        <taxon>Streptosporangiaceae</taxon>
        <taxon>Streptosporangium</taxon>
    </lineage>
</organism>
<keyword evidence="5" id="KW-1133">Transmembrane helix</keyword>
<dbReference type="InterPro" id="IPR015943">
    <property type="entry name" value="WD40/YVTN_repeat-like_dom_sf"/>
</dbReference>
<dbReference type="InterPro" id="IPR036322">
    <property type="entry name" value="WD40_repeat_dom_sf"/>
</dbReference>
<dbReference type="EMBL" id="JBHSBC010000048">
    <property type="protein sequence ID" value="MFC3985560.1"/>
    <property type="molecule type" value="Genomic_DNA"/>
</dbReference>
<keyword evidence="2" id="KW-0677">Repeat</keyword>
<evidence type="ECO:0000256" key="2">
    <source>
        <dbReference type="ARBA" id="ARBA00022737"/>
    </source>
</evidence>
<dbReference type="Pfam" id="PF00400">
    <property type="entry name" value="WD40"/>
    <property type="match status" value="3"/>
</dbReference>
<evidence type="ECO:0000313" key="6">
    <source>
        <dbReference type="EMBL" id="MFC3985560.1"/>
    </source>
</evidence>
<dbReference type="PROSITE" id="PS50082">
    <property type="entry name" value="WD_REPEATS_2"/>
    <property type="match status" value="3"/>
</dbReference>
<keyword evidence="7" id="KW-1185">Reference proteome</keyword>
<evidence type="ECO:0000256" key="5">
    <source>
        <dbReference type="SAM" id="Phobius"/>
    </source>
</evidence>
<dbReference type="PANTHER" id="PTHR44019:SF8">
    <property type="entry name" value="POC1 CENTRIOLAR PROTEIN HOMOLOG"/>
    <property type="match status" value="1"/>
</dbReference>
<evidence type="ECO:0000313" key="7">
    <source>
        <dbReference type="Proteomes" id="UP001595698"/>
    </source>
</evidence>
<evidence type="ECO:0000256" key="4">
    <source>
        <dbReference type="SAM" id="MobiDB-lite"/>
    </source>
</evidence>
<dbReference type="SUPFAM" id="SSF50978">
    <property type="entry name" value="WD40 repeat-like"/>
    <property type="match status" value="1"/>
</dbReference>
<dbReference type="InterPro" id="IPR020472">
    <property type="entry name" value="WD40_PAC1"/>
</dbReference>
<evidence type="ECO:0000256" key="1">
    <source>
        <dbReference type="ARBA" id="ARBA00022574"/>
    </source>
</evidence>
<dbReference type="InterPro" id="IPR019775">
    <property type="entry name" value="WD40_repeat_CS"/>
</dbReference>
<comment type="caution">
    <text evidence="6">The sequence shown here is derived from an EMBL/GenBank/DDBJ whole genome shotgun (WGS) entry which is preliminary data.</text>
</comment>
<keyword evidence="5" id="KW-0812">Transmembrane</keyword>
<dbReference type="InterPro" id="IPR050505">
    <property type="entry name" value="WDR55/POC1"/>
</dbReference>
<feature type="repeat" description="WD" evidence="3">
    <location>
        <begin position="226"/>
        <end position="269"/>
    </location>
</feature>
<dbReference type="RefSeq" id="WP_386195686.1">
    <property type="nucleotide sequence ID" value="NZ_JBHSBC010000048.1"/>
</dbReference>
<feature type="repeat" description="WD" evidence="3">
    <location>
        <begin position="129"/>
        <end position="172"/>
    </location>
</feature>
<keyword evidence="5" id="KW-0472">Membrane</keyword>
<dbReference type="PROSITE" id="PS00678">
    <property type="entry name" value="WD_REPEATS_1"/>
    <property type="match status" value="2"/>
</dbReference>
<dbReference type="PROSITE" id="PS50294">
    <property type="entry name" value="WD_REPEATS_REGION"/>
    <property type="match status" value="1"/>
</dbReference>
<protein>
    <submittedName>
        <fullName evidence="6">WD40 repeat domain-containing protein</fullName>
    </submittedName>
</protein>